<dbReference type="Gene3D" id="3.60.10.10">
    <property type="entry name" value="Endonuclease/exonuclease/phosphatase"/>
    <property type="match status" value="1"/>
</dbReference>
<dbReference type="Proteomes" id="UP000054495">
    <property type="component" value="Unassembled WGS sequence"/>
</dbReference>
<evidence type="ECO:0008006" key="3">
    <source>
        <dbReference type="Google" id="ProtNLM"/>
    </source>
</evidence>
<gene>
    <name evidence="1" type="ORF">ANCCEY_03263</name>
</gene>
<sequence>MNRRRVDVLCLQETNKKGAKVKEIGERIKLFYNGFETRRNEVAIAVGDNIRSYVTLVMKTGCAEELKDEFYDQLANSIKSVQKDDYLVVCGDINRHVGQDRNRLERVHGGEGIGIRKFHGERLTDLVETHDLAIDSTFFAKTQSQFITYSGGERETGMNHVLVRR</sequence>
<dbReference type="InterPro" id="IPR027124">
    <property type="entry name" value="Swc5/CFDP1/2"/>
</dbReference>
<dbReference type="InterPro" id="IPR036691">
    <property type="entry name" value="Endo/exonu/phosph_ase_sf"/>
</dbReference>
<protein>
    <recommendedName>
        <fullName evidence="3">Endonuclease/exonuclease/phosphatase domain-containing protein</fullName>
    </recommendedName>
</protein>
<keyword evidence="2" id="KW-1185">Reference proteome</keyword>
<accession>A0A0D6MBE6</accession>
<proteinExistence type="predicted"/>
<organism evidence="1 2">
    <name type="scientific">Ancylostoma ceylanicum</name>
    <dbReference type="NCBI Taxonomy" id="53326"/>
    <lineage>
        <taxon>Eukaryota</taxon>
        <taxon>Metazoa</taxon>
        <taxon>Ecdysozoa</taxon>
        <taxon>Nematoda</taxon>
        <taxon>Chromadorea</taxon>
        <taxon>Rhabditida</taxon>
        <taxon>Rhabditina</taxon>
        <taxon>Rhabditomorpha</taxon>
        <taxon>Strongyloidea</taxon>
        <taxon>Ancylostomatidae</taxon>
        <taxon>Ancylostomatinae</taxon>
        <taxon>Ancylostoma</taxon>
    </lineage>
</organism>
<name>A0A0D6MBE6_9BILA</name>
<dbReference type="PANTHER" id="PTHR23227:SF67">
    <property type="entry name" value="CRANIOFACIAL DEVELOPMENT PROTEIN 2-LIKE"/>
    <property type="match status" value="1"/>
</dbReference>
<dbReference type="SUPFAM" id="SSF56219">
    <property type="entry name" value="DNase I-like"/>
    <property type="match status" value="1"/>
</dbReference>
<dbReference type="EMBL" id="KE124831">
    <property type="protein sequence ID" value="EPB77672.1"/>
    <property type="molecule type" value="Genomic_DNA"/>
</dbReference>
<evidence type="ECO:0000313" key="1">
    <source>
        <dbReference type="EMBL" id="EPB77672.1"/>
    </source>
</evidence>
<dbReference type="PANTHER" id="PTHR23227">
    <property type="entry name" value="BUCENTAUR RELATED"/>
    <property type="match status" value="1"/>
</dbReference>
<reference evidence="1 2" key="1">
    <citation type="submission" date="2013-05" db="EMBL/GenBank/DDBJ databases">
        <title>Draft genome of the parasitic nematode Anyclostoma ceylanicum.</title>
        <authorList>
            <person name="Mitreva M."/>
        </authorList>
    </citation>
    <scope>NUCLEOTIDE SEQUENCE [LARGE SCALE GENOMIC DNA]</scope>
</reference>
<dbReference type="AlphaFoldDB" id="A0A0D6MBE6"/>
<evidence type="ECO:0000313" key="2">
    <source>
        <dbReference type="Proteomes" id="UP000054495"/>
    </source>
</evidence>